<dbReference type="Proteomes" id="UP000492820">
    <property type="component" value="Unassembled WGS sequence"/>
</dbReference>
<organism evidence="1">
    <name type="scientific">Echinococcus granulosus</name>
    <name type="common">Hydatid tapeworm</name>
    <dbReference type="NCBI Taxonomy" id="6210"/>
    <lineage>
        <taxon>Eukaryota</taxon>
        <taxon>Metazoa</taxon>
        <taxon>Spiralia</taxon>
        <taxon>Lophotrochozoa</taxon>
        <taxon>Platyhelminthes</taxon>
        <taxon>Cestoda</taxon>
        <taxon>Eucestoda</taxon>
        <taxon>Cyclophyllidea</taxon>
        <taxon>Taeniidae</taxon>
        <taxon>Echinococcus</taxon>
        <taxon>Echinococcus granulosus group</taxon>
    </lineage>
</organism>
<sequence length="50" mass="5853">MWNAYRVTAVLLCFIAFSMFPILIHAHNDFILCPTITNLPYLFTFFPVKT</sequence>
<reference evidence="1 2" key="1">
    <citation type="journal article" date="2013" name="Nature">
        <title>The genomes of four tapeworm species reveal adaptations to parasitism.</title>
        <authorList>
            <person name="Tsai I.J."/>
            <person name="Zarowiecki M."/>
            <person name="Holroyd N."/>
            <person name="Garciarrubio A."/>
            <person name="Sanchez-Flores A."/>
            <person name="Brooks K.L."/>
            <person name="Tracey A."/>
            <person name="Bobes R.J."/>
            <person name="Fragoso G."/>
            <person name="Sciutto E."/>
            <person name="Aslett M."/>
            <person name="Beasley H."/>
            <person name="Bennett H.M."/>
            <person name="Cai J."/>
            <person name="Camicia F."/>
            <person name="Clark R."/>
            <person name="Cucher M."/>
            <person name="De Silva N."/>
            <person name="Day T.A."/>
            <person name="Deplazes P."/>
            <person name="Estrada K."/>
            <person name="Fernandez C."/>
            <person name="Holland P.W."/>
            <person name="Hou J."/>
            <person name="Hu S."/>
            <person name="Huckvale T."/>
            <person name="Hung S.S."/>
            <person name="Kamenetzky L."/>
            <person name="Keane J.A."/>
            <person name="Kiss F."/>
            <person name="Koziol U."/>
            <person name="Lambert O."/>
            <person name="Liu K."/>
            <person name="Luo X."/>
            <person name="Luo Y."/>
            <person name="Macchiaroli N."/>
            <person name="Nichol S."/>
            <person name="Paps J."/>
            <person name="Parkinson J."/>
            <person name="Pouchkina-Stantcheva N."/>
            <person name="Riddiford N."/>
            <person name="Rosenzvit M."/>
            <person name="Salinas G."/>
            <person name="Wasmuth J.D."/>
            <person name="Zamanian M."/>
            <person name="Zheng Y."/>
            <person name="Cai X."/>
            <person name="Soberon X."/>
            <person name="Olson P.D."/>
            <person name="Laclette J.P."/>
            <person name="Brehm K."/>
            <person name="Berriman M."/>
            <person name="Garciarrubio A."/>
            <person name="Bobes R.J."/>
            <person name="Fragoso G."/>
            <person name="Sanchez-Flores A."/>
            <person name="Estrada K."/>
            <person name="Cevallos M.A."/>
            <person name="Morett E."/>
            <person name="Gonzalez V."/>
            <person name="Portillo T."/>
            <person name="Ochoa-Leyva A."/>
            <person name="Jose M.V."/>
            <person name="Sciutto E."/>
            <person name="Landa A."/>
            <person name="Jimenez L."/>
            <person name="Valdes V."/>
            <person name="Carrero J.C."/>
            <person name="Larralde C."/>
            <person name="Morales-Montor J."/>
            <person name="Limon-Lason J."/>
            <person name="Soberon X."/>
            <person name="Laclette J.P."/>
        </authorList>
    </citation>
    <scope>NUCLEOTIDE SEQUENCE [LARGE SCALE GENOMIC DNA]</scope>
</reference>
<name>A0A068WXS6_ECHGR</name>
<dbReference type="WBParaSite" id="EgrG_000937900">
    <property type="protein sequence ID" value="EgrG_000937900"/>
    <property type="gene ID" value="EgrG_000937900"/>
</dbReference>
<evidence type="ECO:0000313" key="1">
    <source>
        <dbReference type="EMBL" id="CDS24672.1"/>
    </source>
</evidence>
<gene>
    <name evidence="1" type="ORF">EgrG_000937900</name>
</gene>
<dbReference type="AlphaFoldDB" id="A0A068WXS6"/>
<accession>A0A068WXS6</accession>
<evidence type="ECO:0000313" key="2">
    <source>
        <dbReference type="Proteomes" id="UP000492820"/>
    </source>
</evidence>
<reference evidence="1" key="2">
    <citation type="submission" date="2014-06" db="EMBL/GenBank/DDBJ databases">
        <authorList>
            <person name="Aslett M."/>
        </authorList>
    </citation>
    <scope>NUCLEOTIDE SEQUENCE</scope>
</reference>
<reference evidence="3" key="3">
    <citation type="submission" date="2020-10" db="UniProtKB">
        <authorList>
            <consortium name="WormBaseParasite"/>
        </authorList>
    </citation>
    <scope>IDENTIFICATION</scope>
</reference>
<protein>
    <submittedName>
        <fullName evidence="3">Secreted protein</fullName>
    </submittedName>
</protein>
<proteinExistence type="predicted"/>
<evidence type="ECO:0000313" key="3">
    <source>
        <dbReference type="WBParaSite" id="EgrG_000937900"/>
    </source>
</evidence>
<dbReference type="EMBL" id="LK028613">
    <property type="protein sequence ID" value="CDS24672.1"/>
    <property type="molecule type" value="Genomic_DNA"/>
</dbReference>